<dbReference type="OrthoDB" id="9778910at2"/>
<keyword evidence="2 7" id="KW-0813">Transport</keyword>
<dbReference type="PANTHER" id="PTHR43163:SF6">
    <property type="entry name" value="DIPEPTIDE TRANSPORT SYSTEM PERMEASE PROTEIN DPPB-RELATED"/>
    <property type="match status" value="1"/>
</dbReference>
<name>A0A099J3U8_9MICO</name>
<sequence length="334" mass="36664">MLRVIAKRIALVIPTLFGLSLLLFLWVRSLPGGPATALLGERATPEAIAEINELYGFNEPVVEQYLTYMKRILTGDFGVSIETGRPVLDEFALRFPATIELTLVALIFAIGIGVPLGYIAAKYYGKAADHVSVVVSLIGITIPVFFLAFILKWVFAVQLGWFPPDGRQDSRIDATHFTGFWVLDGLLTAEYDAAWDAFMHLILPGIALGTIPLAIIVRITRASVLEVASADYVRTARAKGILERTIRDRFVLRNALLPVVTTIGLQLGLLISGAVLTETVFAFSGIGRFLAQAIFSRDFPVLQGFILFIAVLYAVINLLVDLSYSLIDPRVRVQ</sequence>
<feature type="transmembrane region" description="Helical" evidence="7">
    <location>
        <begin position="101"/>
        <end position="121"/>
    </location>
</feature>
<dbReference type="Proteomes" id="UP000029864">
    <property type="component" value="Unassembled WGS sequence"/>
</dbReference>
<evidence type="ECO:0000313" key="9">
    <source>
        <dbReference type="EMBL" id="KGJ72202.1"/>
    </source>
</evidence>
<evidence type="ECO:0000313" key="10">
    <source>
        <dbReference type="Proteomes" id="UP000029864"/>
    </source>
</evidence>
<reference evidence="9 10" key="1">
    <citation type="submission" date="2014-08" db="EMBL/GenBank/DDBJ databases">
        <authorList>
            <person name="Sisinthy S."/>
        </authorList>
    </citation>
    <scope>NUCLEOTIDE SEQUENCE [LARGE SCALE GENOMIC DNA]</scope>
    <source>
        <strain evidence="9 10">RuG17</strain>
    </source>
</reference>
<feature type="transmembrane region" description="Helical" evidence="7">
    <location>
        <begin position="255"/>
        <end position="281"/>
    </location>
</feature>
<dbReference type="PROSITE" id="PS50928">
    <property type="entry name" value="ABC_TM1"/>
    <property type="match status" value="1"/>
</dbReference>
<feature type="transmembrane region" description="Helical" evidence="7">
    <location>
        <begin position="9"/>
        <end position="27"/>
    </location>
</feature>
<comment type="similarity">
    <text evidence="7">Belongs to the binding-protein-dependent transport system permease family.</text>
</comment>
<accession>A0A099J3U8</accession>
<feature type="transmembrane region" description="Helical" evidence="7">
    <location>
        <begin position="197"/>
        <end position="217"/>
    </location>
</feature>
<dbReference type="EMBL" id="JPXF01000089">
    <property type="protein sequence ID" value="KGJ72202.1"/>
    <property type="molecule type" value="Genomic_DNA"/>
</dbReference>
<keyword evidence="6 7" id="KW-0472">Membrane</keyword>
<evidence type="ECO:0000256" key="6">
    <source>
        <dbReference type="ARBA" id="ARBA00023136"/>
    </source>
</evidence>
<keyword evidence="3" id="KW-1003">Cell membrane</keyword>
<dbReference type="Gene3D" id="1.10.3720.10">
    <property type="entry name" value="MetI-like"/>
    <property type="match status" value="1"/>
</dbReference>
<dbReference type="Pfam" id="PF00528">
    <property type="entry name" value="BPD_transp_1"/>
    <property type="match status" value="1"/>
</dbReference>
<dbReference type="AlphaFoldDB" id="A0A099J3U8"/>
<evidence type="ECO:0000256" key="1">
    <source>
        <dbReference type="ARBA" id="ARBA00004651"/>
    </source>
</evidence>
<proteinExistence type="inferred from homology"/>
<dbReference type="STRING" id="1001240.GY21_16890"/>
<comment type="subcellular location">
    <subcellularLocation>
        <location evidence="1 7">Cell membrane</location>
        <topology evidence="1 7">Multi-pass membrane protein</topology>
    </subcellularLocation>
</comment>
<dbReference type="SUPFAM" id="SSF161098">
    <property type="entry name" value="MetI-like"/>
    <property type="match status" value="1"/>
</dbReference>
<evidence type="ECO:0000256" key="7">
    <source>
        <dbReference type="RuleBase" id="RU363032"/>
    </source>
</evidence>
<comment type="caution">
    <text evidence="9">The sequence shown here is derived from an EMBL/GenBank/DDBJ whole genome shotgun (WGS) entry which is preliminary data.</text>
</comment>
<evidence type="ECO:0000256" key="5">
    <source>
        <dbReference type="ARBA" id="ARBA00022989"/>
    </source>
</evidence>
<evidence type="ECO:0000259" key="8">
    <source>
        <dbReference type="PROSITE" id="PS50928"/>
    </source>
</evidence>
<dbReference type="GO" id="GO:0005886">
    <property type="term" value="C:plasma membrane"/>
    <property type="evidence" value="ECO:0007669"/>
    <property type="project" value="UniProtKB-SubCell"/>
</dbReference>
<dbReference type="InterPro" id="IPR045621">
    <property type="entry name" value="BPD_transp_1_N"/>
</dbReference>
<dbReference type="CDD" id="cd06261">
    <property type="entry name" value="TM_PBP2"/>
    <property type="match status" value="1"/>
</dbReference>
<evidence type="ECO:0000256" key="2">
    <source>
        <dbReference type="ARBA" id="ARBA00022448"/>
    </source>
</evidence>
<dbReference type="eggNOG" id="COG0601">
    <property type="taxonomic scope" value="Bacteria"/>
</dbReference>
<keyword evidence="10" id="KW-1185">Reference proteome</keyword>
<dbReference type="InterPro" id="IPR000515">
    <property type="entry name" value="MetI-like"/>
</dbReference>
<dbReference type="Pfam" id="PF19300">
    <property type="entry name" value="BPD_transp_1_N"/>
    <property type="match status" value="1"/>
</dbReference>
<keyword evidence="5 7" id="KW-1133">Transmembrane helix</keyword>
<dbReference type="PANTHER" id="PTHR43163">
    <property type="entry name" value="DIPEPTIDE TRANSPORT SYSTEM PERMEASE PROTEIN DPPB-RELATED"/>
    <property type="match status" value="1"/>
</dbReference>
<gene>
    <name evidence="9" type="ORF">GY21_16890</name>
</gene>
<feature type="transmembrane region" description="Helical" evidence="7">
    <location>
        <begin position="133"/>
        <end position="155"/>
    </location>
</feature>
<dbReference type="RefSeq" id="WP_035838491.1">
    <property type="nucleotide sequence ID" value="NZ_JACHBQ010000001.1"/>
</dbReference>
<organism evidence="9 10">
    <name type="scientific">Cryobacterium roopkundense</name>
    <dbReference type="NCBI Taxonomy" id="1001240"/>
    <lineage>
        <taxon>Bacteria</taxon>
        <taxon>Bacillati</taxon>
        <taxon>Actinomycetota</taxon>
        <taxon>Actinomycetes</taxon>
        <taxon>Micrococcales</taxon>
        <taxon>Microbacteriaceae</taxon>
        <taxon>Cryobacterium</taxon>
    </lineage>
</organism>
<dbReference type="GO" id="GO:0055085">
    <property type="term" value="P:transmembrane transport"/>
    <property type="evidence" value="ECO:0007669"/>
    <property type="project" value="InterPro"/>
</dbReference>
<feature type="domain" description="ABC transmembrane type-1" evidence="8">
    <location>
        <begin position="95"/>
        <end position="324"/>
    </location>
</feature>
<evidence type="ECO:0000256" key="4">
    <source>
        <dbReference type="ARBA" id="ARBA00022692"/>
    </source>
</evidence>
<protein>
    <submittedName>
        <fullName evidence="9">Peptide ABC transporter permease</fullName>
    </submittedName>
</protein>
<evidence type="ECO:0000256" key="3">
    <source>
        <dbReference type="ARBA" id="ARBA00022475"/>
    </source>
</evidence>
<feature type="transmembrane region" description="Helical" evidence="7">
    <location>
        <begin position="301"/>
        <end position="320"/>
    </location>
</feature>
<keyword evidence="4 7" id="KW-0812">Transmembrane</keyword>
<dbReference type="InterPro" id="IPR035906">
    <property type="entry name" value="MetI-like_sf"/>
</dbReference>